<protein>
    <submittedName>
        <fullName evidence="1">Uncharacterized protein</fullName>
    </submittedName>
</protein>
<keyword evidence="2" id="KW-1185">Reference proteome</keyword>
<dbReference type="AlphaFoldDB" id="A0ABC9VWN2"/>
<sequence length="66" mass="7181">MSKGDIIKDDSLKATPLREGTQHFVAFGVGLQQKGEMAFGFGLQQKGEIVTSSDEGMSEEEQEKTC</sequence>
<gene>
    <name evidence="1" type="ORF">GRJ2_000245900</name>
</gene>
<proteinExistence type="predicted"/>
<organism evidence="1 2">
    <name type="scientific">Grus japonensis</name>
    <name type="common">Japanese crane</name>
    <name type="synonym">Red-crowned crane</name>
    <dbReference type="NCBI Taxonomy" id="30415"/>
    <lineage>
        <taxon>Eukaryota</taxon>
        <taxon>Metazoa</taxon>
        <taxon>Chordata</taxon>
        <taxon>Craniata</taxon>
        <taxon>Vertebrata</taxon>
        <taxon>Euteleostomi</taxon>
        <taxon>Archelosauria</taxon>
        <taxon>Archosauria</taxon>
        <taxon>Dinosauria</taxon>
        <taxon>Saurischia</taxon>
        <taxon>Theropoda</taxon>
        <taxon>Coelurosauria</taxon>
        <taxon>Aves</taxon>
        <taxon>Neognathae</taxon>
        <taxon>Neoaves</taxon>
        <taxon>Gruiformes</taxon>
        <taxon>Gruidae</taxon>
        <taxon>Grus</taxon>
    </lineage>
</organism>
<dbReference type="EMBL" id="BAAFJT010000001">
    <property type="protein sequence ID" value="GAB0177806.1"/>
    <property type="molecule type" value="Genomic_DNA"/>
</dbReference>
<dbReference type="Proteomes" id="UP001623348">
    <property type="component" value="Unassembled WGS sequence"/>
</dbReference>
<accession>A0ABC9VWN2</accession>
<name>A0ABC9VWN2_GRUJA</name>
<evidence type="ECO:0000313" key="2">
    <source>
        <dbReference type="Proteomes" id="UP001623348"/>
    </source>
</evidence>
<evidence type="ECO:0000313" key="1">
    <source>
        <dbReference type="EMBL" id="GAB0177806.1"/>
    </source>
</evidence>
<reference evidence="1 2" key="1">
    <citation type="submission" date="2024-06" db="EMBL/GenBank/DDBJ databases">
        <title>The draft genome of Grus japonensis, version 3.</title>
        <authorList>
            <person name="Nabeshima K."/>
            <person name="Suzuki S."/>
            <person name="Onuma M."/>
        </authorList>
    </citation>
    <scope>NUCLEOTIDE SEQUENCE [LARGE SCALE GENOMIC DNA]</scope>
    <source>
        <strain evidence="1 2">451A</strain>
    </source>
</reference>
<comment type="caution">
    <text evidence="1">The sequence shown here is derived from an EMBL/GenBank/DDBJ whole genome shotgun (WGS) entry which is preliminary data.</text>
</comment>